<dbReference type="EMBL" id="JAGFNS010000045">
    <property type="protein sequence ID" value="MBO3743798.1"/>
    <property type="molecule type" value="Genomic_DNA"/>
</dbReference>
<name>A0ABS3UYX7_9ACTN</name>
<proteinExistence type="predicted"/>
<keyword evidence="1" id="KW-0808">Transferase</keyword>
<dbReference type="Gene3D" id="3.40.50.10540">
    <property type="entry name" value="Crotonobetainyl-coa:carnitine coa-transferase, domain 1"/>
    <property type="match status" value="1"/>
</dbReference>
<dbReference type="InterPro" id="IPR003673">
    <property type="entry name" value="CoA-Trfase_fam_III"/>
</dbReference>
<dbReference type="Pfam" id="PF02515">
    <property type="entry name" value="CoA_transf_3"/>
    <property type="match status" value="1"/>
</dbReference>
<accession>A0ABS3UYX7</accession>
<dbReference type="PANTHER" id="PTHR48228:SF5">
    <property type="entry name" value="ALPHA-METHYLACYL-COA RACEMASE"/>
    <property type="match status" value="1"/>
</dbReference>
<dbReference type="RefSeq" id="WP_208473036.1">
    <property type="nucleotide sequence ID" value="NZ_JAGFNS010000045.1"/>
</dbReference>
<dbReference type="InterPro" id="IPR050509">
    <property type="entry name" value="CoA-transferase_III"/>
</dbReference>
<dbReference type="SUPFAM" id="SSF89796">
    <property type="entry name" value="CoA-transferase family III (CaiB/BaiF)"/>
    <property type="match status" value="1"/>
</dbReference>
<sequence length="364" mass="38634">MSSRGPLDGIRVVELAGLAPAPFGCMILADLGADVVLVDRPGGTGPIGPMQRGRRQVTLDLKSRTGTAELLGLIEHADVLVEGYRPGVAERLGFGPEECERINPRLIYARMTGWGQDGPLAKAAGHDIDYIAISGALEPLGRPGERPHAPVNLLGDFAGGGMLLAVGILAALVERGVSGRGQVVDAAMVDGSSLLMTFLHGFLAEGRWPGGRGQNLLDGGAPFYDTYRASDGGYLAVGSLEPQFYAALLTGLGLDDDPDLPGQFDVRAWPELRRRFTERFAQRTRDEWASIFEGLDACVSPVLSLTEAPEHPHNRARNAFVEVAGVVQPAPAPRLSRTPAPTPEAVKPATVTEILSGWAQIKTV</sequence>
<reference evidence="1 2" key="1">
    <citation type="submission" date="2021-03" db="EMBL/GenBank/DDBJ databases">
        <title>Actinoplanes flavus sp. nov., a novel actinomycete isolated from Coconut Palm rhizosphere soil.</title>
        <authorList>
            <person name="Luo X."/>
        </authorList>
    </citation>
    <scope>NUCLEOTIDE SEQUENCE [LARGE SCALE GENOMIC DNA]</scope>
    <source>
        <strain evidence="1 2">NEAU-H7</strain>
    </source>
</reference>
<dbReference type="InterPro" id="IPR023606">
    <property type="entry name" value="CoA-Trfase_III_dom_1_sf"/>
</dbReference>
<dbReference type="PANTHER" id="PTHR48228">
    <property type="entry name" value="SUCCINYL-COA--D-CITRAMALATE COA-TRANSFERASE"/>
    <property type="match status" value="1"/>
</dbReference>
<dbReference type="InterPro" id="IPR044855">
    <property type="entry name" value="CoA-Trfase_III_dom3_sf"/>
</dbReference>
<gene>
    <name evidence="1" type="ORF">J5X75_40505</name>
</gene>
<keyword evidence="2" id="KW-1185">Reference proteome</keyword>
<evidence type="ECO:0000313" key="2">
    <source>
        <dbReference type="Proteomes" id="UP000679690"/>
    </source>
</evidence>
<dbReference type="Proteomes" id="UP000679690">
    <property type="component" value="Unassembled WGS sequence"/>
</dbReference>
<protein>
    <submittedName>
        <fullName evidence="1">CoA transferase</fullName>
    </submittedName>
</protein>
<dbReference type="GO" id="GO:0016740">
    <property type="term" value="F:transferase activity"/>
    <property type="evidence" value="ECO:0007669"/>
    <property type="project" value="UniProtKB-KW"/>
</dbReference>
<evidence type="ECO:0000313" key="1">
    <source>
        <dbReference type="EMBL" id="MBO3743798.1"/>
    </source>
</evidence>
<comment type="caution">
    <text evidence="1">The sequence shown here is derived from an EMBL/GenBank/DDBJ whole genome shotgun (WGS) entry which is preliminary data.</text>
</comment>
<dbReference type="Gene3D" id="3.30.1540.10">
    <property type="entry name" value="formyl-coa transferase, domain 3"/>
    <property type="match status" value="1"/>
</dbReference>
<organism evidence="1 2">
    <name type="scientific">Actinoplanes flavus</name>
    <dbReference type="NCBI Taxonomy" id="2820290"/>
    <lineage>
        <taxon>Bacteria</taxon>
        <taxon>Bacillati</taxon>
        <taxon>Actinomycetota</taxon>
        <taxon>Actinomycetes</taxon>
        <taxon>Micromonosporales</taxon>
        <taxon>Micromonosporaceae</taxon>
        <taxon>Actinoplanes</taxon>
    </lineage>
</organism>